<accession>A0A3B1C2P6</accession>
<evidence type="ECO:0000259" key="1">
    <source>
        <dbReference type="Pfam" id="PF05099"/>
    </source>
</evidence>
<gene>
    <name evidence="2" type="ORF">MNBD_GAMMA24-2044</name>
</gene>
<proteinExistence type="predicted"/>
<dbReference type="InterPro" id="IPR007791">
    <property type="entry name" value="DjlA_N"/>
</dbReference>
<dbReference type="InterPro" id="IPR029024">
    <property type="entry name" value="TerB-like"/>
</dbReference>
<reference evidence="2" key="1">
    <citation type="submission" date="2018-06" db="EMBL/GenBank/DDBJ databases">
        <authorList>
            <person name="Zhirakovskaya E."/>
        </authorList>
    </citation>
    <scope>NUCLEOTIDE SEQUENCE</scope>
</reference>
<protein>
    <recommendedName>
        <fullName evidence="1">Co-chaperone DjlA N-terminal domain-containing protein</fullName>
    </recommendedName>
</protein>
<feature type="domain" description="Co-chaperone DjlA N-terminal" evidence="1">
    <location>
        <begin position="27"/>
        <end position="144"/>
    </location>
</feature>
<sequence>MLNKVKSFIEKMLNESEILTDISNDIQLAAALLLVEVMNADDKIDEREKNAVQMGLRNIFELTDEKVREVFEIAKNRAKDVIPLQQYTSILNKALEPEEKLKLLEQMWRVVFSDEEMDKYEESLVRQIAELLYIRHSDFILARQRAKGEI</sequence>
<dbReference type="Gene3D" id="1.10.3680.10">
    <property type="entry name" value="TerB-like"/>
    <property type="match status" value="1"/>
</dbReference>
<dbReference type="Pfam" id="PF05099">
    <property type="entry name" value="TerB"/>
    <property type="match status" value="1"/>
</dbReference>
<dbReference type="SUPFAM" id="SSF158682">
    <property type="entry name" value="TerB-like"/>
    <property type="match status" value="1"/>
</dbReference>
<dbReference type="EMBL" id="UOFZ01000076">
    <property type="protein sequence ID" value="VAX12955.1"/>
    <property type="molecule type" value="Genomic_DNA"/>
</dbReference>
<dbReference type="CDD" id="cd07313">
    <property type="entry name" value="terB_like_2"/>
    <property type="match status" value="1"/>
</dbReference>
<name>A0A3B1C2P6_9ZZZZ</name>
<dbReference type="AlphaFoldDB" id="A0A3B1C2P6"/>
<evidence type="ECO:0000313" key="2">
    <source>
        <dbReference type="EMBL" id="VAX12955.1"/>
    </source>
</evidence>
<organism evidence="2">
    <name type="scientific">hydrothermal vent metagenome</name>
    <dbReference type="NCBI Taxonomy" id="652676"/>
    <lineage>
        <taxon>unclassified sequences</taxon>
        <taxon>metagenomes</taxon>
        <taxon>ecological metagenomes</taxon>
    </lineage>
</organism>